<evidence type="ECO:0000313" key="3">
    <source>
        <dbReference type="Proteomes" id="UP000177396"/>
    </source>
</evidence>
<feature type="transmembrane region" description="Helical" evidence="1">
    <location>
        <begin position="6"/>
        <end position="24"/>
    </location>
</feature>
<dbReference type="Proteomes" id="UP000177396">
    <property type="component" value="Unassembled WGS sequence"/>
</dbReference>
<comment type="caution">
    <text evidence="2">The sequence shown here is derived from an EMBL/GenBank/DDBJ whole genome shotgun (WGS) entry which is preliminary data.</text>
</comment>
<accession>A0A1F5YKS1</accession>
<sequence>METTLSILISIIVVYLIIQTVYLVKIKRHYHRLVDSSGKENLTEILDAILNRLTENKSHFEDIDIKIANLAKLSRSHIRKVGILRFNPFADTGGDQSFILSLLDETDSGVVLTSLHNRNNTRWYAKNVINGKGQQFDLTNEELKAIKLARSNKENKIEKT</sequence>
<dbReference type="InterPro" id="IPR027981">
    <property type="entry name" value="DUF4446"/>
</dbReference>
<dbReference type="AlphaFoldDB" id="A0A1F5YKS1"/>
<reference evidence="2 3" key="1">
    <citation type="journal article" date="2016" name="Nat. Commun.">
        <title>Thousands of microbial genomes shed light on interconnected biogeochemical processes in an aquifer system.</title>
        <authorList>
            <person name="Anantharaman K."/>
            <person name="Brown C.T."/>
            <person name="Hug L.A."/>
            <person name="Sharon I."/>
            <person name="Castelle C.J."/>
            <person name="Probst A.J."/>
            <person name="Thomas B.C."/>
            <person name="Singh A."/>
            <person name="Wilkins M.J."/>
            <person name="Karaoz U."/>
            <person name="Brodie E.L."/>
            <person name="Williams K.H."/>
            <person name="Hubbard S.S."/>
            <person name="Banfield J.F."/>
        </authorList>
    </citation>
    <scope>NUCLEOTIDE SEQUENCE [LARGE SCALE GENOMIC DNA]</scope>
</reference>
<evidence type="ECO:0008006" key="4">
    <source>
        <dbReference type="Google" id="ProtNLM"/>
    </source>
</evidence>
<protein>
    <recommendedName>
        <fullName evidence="4">DUF4446 domain-containing protein</fullName>
    </recommendedName>
</protein>
<keyword evidence="1" id="KW-0812">Transmembrane</keyword>
<evidence type="ECO:0000256" key="1">
    <source>
        <dbReference type="SAM" id="Phobius"/>
    </source>
</evidence>
<name>A0A1F5YKS1_9BACT</name>
<keyword evidence="1" id="KW-0472">Membrane</keyword>
<keyword evidence="1" id="KW-1133">Transmembrane helix</keyword>
<proteinExistence type="predicted"/>
<gene>
    <name evidence="2" type="ORF">A2153_03165</name>
</gene>
<dbReference type="EMBL" id="MFJB01000015">
    <property type="protein sequence ID" value="OGG00745.1"/>
    <property type="molecule type" value="Genomic_DNA"/>
</dbReference>
<organism evidence="2 3">
    <name type="scientific">Candidatus Gottesmanbacteria bacterium RBG_16_38_7b</name>
    <dbReference type="NCBI Taxonomy" id="1798372"/>
    <lineage>
        <taxon>Bacteria</taxon>
        <taxon>Candidatus Gottesmaniibacteriota</taxon>
    </lineage>
</organism>
<evidence type="ECO:0000313" key="2">
    <source>
        <dbReference type="EMBL" id="OGG00745.1"/>
    </source>
</evidence>
<dbReference type="Pfam" id="PF14584">
    <property type="entry name" value="DUF4446"/>
    <property type="match status" value="1"/>
</dbReference>